<organism evidence="1 2">
    <name type="scientific">Linum tenue</name>
    <dbReference type="NCBI Taxonomy" id="586396"/>
    <lineage>
        <taxon>Eukaryota</taxon>
        <taxon>Viridiplantae</taxon>
        <taxon>Streptophyta</taxon>
        <taxon>Embryophyta</taxon>
        <taxon>Tracheophyta</taxon>
        <taxon>Spermatophyta</taxon>
        <taxon>Magnoliopsida</taxon>
        <taxon>eudicotyledons</taxon>
        <taxon>Gunneridae</taxon>
        <taxon>Pentapetalae</taxon>
        <taxon>rosids</taxon>
        <taxon>fabids</taxon>
        <taxon>Malpighiales</taxon>
        <taxon>Linaceae</taxon>
        <taxon>Linum</taxon>
    </lineage>
</organism>
<dbReference type="EMBL" id="CAMGYJ010000007">
    <property type="protein sequence ID" value="CAI0440812.1"/>
    <property type="molecule type" value="Genomic_DNA"/>
</dbReference>
<name>A0AAV0M3F9_9ROSI</name>
<evidence type="ECO:0000313" key="1">
    <source>
        <dbReference type="EMBL" id="CAI0440812.1"/>
    </source>
</evidence>
<accession>A0AAV0M3F9</accession>
<gene>
    <name evidence="1" type="ORF">LITE_LOCUS26642</name>
</gene>
<proteinExistence type="predicted"/>
<dbReference type="Proteomes" id="UP001154282">
    <property type="component" value="Unassembled WGS sequence"/>
</dbReference>
<dbReference type="AlphaFoldDB" id="A0AAV0M3F9"/>
<comment type="caution">
    <text evidence="1">The sequence shown here is derived from an EMBL/GenBank/DDBJ whole genome shotgun (WGS) entry which is preliminary data.</text>
</comment>
<sequence length="88" mass="10423">MLSWPRLKRRRQLLRLQRRALLETPDIRNTLNLFFQHSQCNSNGAQNLSLLFLLSCATVLNVFEVIRLNDRSSLSRLRQPEAFLLKWS</sequence>
<evidence type="ECO:0000313" key="2">
    <source>
        <dbReference type="Proteomes" id="UP001154282"/>
    </source>
</evidence>
<reference evidence="1" key="1">
    <citation type="submission" date="2022-08" db="EMBL/GenBank/DDBJ databases">
        <authorList>
            <person name="Gutierrez-Valencia J."/>
        </authorList>
    </citation>
    <scope>NUCLEOTIDE SEQUENCE</scope>
</reference>
<keyword evidence="2" id="KW-1185">Reference proteome</keyword>
<protein>
    <submittedName>
        <fullName evidence="1">Uncharacterized protein</fullName>
    </submittedName>
</protein>